<dbReference type="EMBL" id="BK016076">
    <property type="protein sequence ID" value="DAF92926.1"/>
    <property type="molecule type" value="Genomic_DNA"/>
</dbReference>
<organism evidence="1">
    <name type="scientific">Siphoviridae sp. ctX5W26</name>
    <dbReference type="NCBI Taxonomy" id="2825540"/>
    <lineage>
        <taxon>Viruses</taxon>
        <taxon>Duplodnaviria</taxon>
        <taxon>Heunggongvirae</taxon>
        <taxon>Uroviricota</taxon>
        <taxon>Caudoviricetes</taxon>
    </lineage>
</organism>
<accession>A0A8S5UEX0</accession>
<proteinExistence type="predicted"/>
<name>A0A8S5UEX0_9CAUD</name>
<protein>
    <submittedName>
        <fullName evidence="1">Uncharacterized protein</fullName>
    </submittedName>
</protein>
<evidence type="ECO:0000313" key="1">
    <source>
        <dbReference type="EMBL" id="DAF92926.1"/>
    </source>
</evidence>
<sequence length="30" mass="3570">MTNFKLYHTIIYAKDIKSKILQLDIEVMSL</sequence>
<reference evidence="1" key="1">
    <citation type="journal article" date="2021" name="Proc. Natl. Acad. Sci. U.S.A.">
        <title>A Catalog of Tens of Thousands of Viruses from Human Metagenomes Reveals Hidden Associations with Chronic Diseases.</title>
        <authorList>
            <person name="Tisza M.J."/>
            <person name="Buck C.B."/>
        </authorList>
    </citation>
    <scope>NUCLEOTIDE SEQUENCE</scope>
    <source>
        <strain evidence="1">CtX5W26</strain>
    </source>
</reference>